<dbReference type="GO" id="GO:0016301">
    <property type="term" value="F:kinase activity"/>
    <property type="evidence" value="ECO:0007669"/>
    <property type="project" value="UniProtKB-KW"/>
</dbReference>
<evidence type="ECO:0000259" key="2">
    <source>
        <dbReference type="SMART" id="SM00917"/>
    </source>
</evidence>
<gene>
    <name evidence="3" type="ORF">KO481_21985</name>
</gene>
<dbReference type="SUPFAM" id="SSF110921">
    <property type="entry name" value="2-isopropylmalate synthase LeuA, allosteric (dimerisation) domain"/>
    <property type="match status" value="1"/>
</dbReference>
<accession>A0ABS6B1K8</accession>
<organism evidence="3 4">
    <name type="scientific">Nocardia albiluteola</name>
    <dbReference type="NCBI Taxonomy" id="2842303"/>
    <lineage>
        <taxon>Bacteria</taxon>
        <taxon>Bacillati</taxon>
        <taxon>Actinomycetota</taxon>
        <taxon>Actinomycetes</taxon>
        <taxon>Mycobacteriales</taxon>
        <taxon>Nocardiaceae</taxon>
        <taxon>Nocardia</taxon>
    </lineage>
</organism>
<dbReference type="InterPro" id="IPR013709">
    <property type="entry name" value="2-isopropylmalate_synth_dimer"/>
</dbReference>
<sequence length="145" mass="15425">MTLTIDTHAFITAAPRAMRAESTGLTPAEFYDRYCDHAGPITLGEWTPAGSRRESATYTATLEFGDRLCTVVAAGSPVAALTSALYDEGYPVEILQFHQRQTASGIATFVQCDFHGRRGWGAALAGDGAESTVRAMLSSINSFAG</sequence>
<name>A0ABS6B1K8_9NOCA</name>
<comment type="caution">
    <text evidence="3">The sequence shown here is derived from an EMBL/GenBank/DDBJ whole genome shotgun (WGS) entry which is preliminary data.</text>
</comment>
<evidence type="ECO:0000256" key="1">
    <source>
        <dbReference type="ARBA" id="ARBA00022679"/>
    </source>
</evidence>
<keyword evidence="4" id="KW-1185">Reference proteome</keyword>
<feature type="domain" description="2-isopropylmalate synthase LeuA allosteric (dimerisation)" evidence="2">
    <location>
        <begin position="24"/>
        <end position="144"/>
    </location>
</feature>
<dbReference type="SMART" id="SM00917">
    <property type="entry name" value="LeuA_dimer"/>
    <property type="match status" value="1"/>
</dbReference>
<evidence type="ECO:0000313" key="4">
    <source>
        <dbReference type="Proteomes" id="UP000733379"/>
    </source>
</evidence>
<reference evidence="3 4" key="1">
    <citation type="submission" date="2021-06" db="EMBL/GenBank/DDBJ databases">
        <title>Actinomycetes sequencing.</title>
        <authorList>
            <person name="Shan Q."/>
        </authorList>
    </citation>
    <scope>NUCLEOTIDE SEQUENCE [LARGE SCALE GENOMIC DNA]</scope>
    <source>
        <strain evidence="3 4">NEAU-G5</strain>
    </source>
</reference>
<dbReference type="Proteomes" id="UP000733379">
    <property type="component" value="Unassembled WGS sequence"/>
</dbReference>
<keyword evidence="1" id="KW-0808">Transferase</keyword>
<dbReference type="InterPro" id="IPR036230">
    <property type="entry name" value="LeuA_allosteric_dom_sf"/>
</dbReference>
<dbReference type="Gene3D" id="3.30.160.270">
    <property type="match status" value="1"/>
</dbReference>
<protein>
    <submittedName>
        <fullName evidence="3">2-keto-3-deoxygluconate kinase</fullName>
    </submittedName>
</protein>
<dbReference type="EMBL" id="JAHKNI010000007">
    <property type="protein sequence ID" value="MBU3064191.1"/>
    <property type="molecule type" value="Genomic_DNA"/>
</dbReference>
<evidence type="ECO:0000313" key="3">
    <source>
        <dbReference type="EMBL" id="MBU3064191.1"/>
    </source>
</evidence>
<proteinExistence type="predicted"/>
<dbReference type="RefSeq" id="WP_215919240.1">
    <property type="nucleotide sequence ID" value="NZ_JAHKNI010000007.1"/>
</dbReference>
<keyword evidence="3" id="KW-0418">Kinase</keyword>